<feature type="region of interest" description="Disordered" evidence="3">
    <location>
        <begin position="92"/>
        <end position="117"/>
    </location>
</feature>
<dbReference type="NCBIfam" id="TIGR00756">
    <property type="entry name" value="PPR"/>
    <property type="match status" value="1"/>
</dbReference>
<dbReference type="Gene3D" id="1.25.40.10">
    <property type="entry name" value="Tetratricopeptide repeat domain"/>
    <property type="match status" value="1"/>
</dbReference>
<sequence>MPLIGHLAYKMHKDTVVKFEGEVVHIMNESVKAARENLYKDICKRHYDCGESKGVGQGGMGTRLEAEGNGGRATAVAPAAKSRKAEKASVASFLDDSDDDEFAEPSSGDVPAGANPEAPITLDDFSKYLSLPIASSEVNPLDWPTRALRFTIQSIIPAKRKDNARPKSKSANRELTEKAILKRLEALTTQGGKPSRGTVPPRAVRSRQMRCTELMSDIGRTQLLDGELKAELVVLLVNRLASSSDNETTLLNGVHVGAAVKVCVNAGQLGQAERVLQVAREMGGAAKPNARAYTILMNHHCGCGDVSKARQLLAKMDEEVMLRLAPSTAHSSFVRVSQWDKILESEGSGRGWWIGMGAVSQGVKGWVDRNGSVSQESEGLRGSEWAPCPRE</sequence>
<dbReference type="EMBL" id="LGRX02010103">
    <property type="protein sequence ID" value="KAK3270971.1"/>
    <property type="molecule type" value="Genomic_DNA"/>
</dbReference>
<protein>
    <submittedName>
        <fullName evidence="4">Uncharacterized protein</fullName>
    </submittedName>
</protein>
<feature type="region of interest" description="Disordered" evidence="3">
    <location>
        <begin position="371"/>
        <end position="391"/>
    </location>
</feature>
<keyword evidence="1" id="KW-0677">Repeat</keyword>
<dbReference type="PROSITE" id="PS51375">
    <property type="entry name" value="PPR"/>
    <property type="match status" value="1"/>
</dbReference>
<dbReference type="AlphaFoldDB" id="A0AAE0G3L2"/>
<accession>A0AAE0G3L2</accession>
<evidence type="ECO:0000256" key="2">
    <source>
        <dbReference type="PROSITE-ProRule" id="PRU00708"/>
    </source>
</evidence>
<feature type="repeat" description="PPR" evidence="2">
    <location>
        <begin position="289"/>
        <end position="319"/>
    </location>
</feature>
<evidence type="ECO:0000256" key="3">
    <source>
        <dbReference type="SAM" id="MobiDB-lite"/>
    </source>
</evidence>
<evidence type="ECO:0000313" key="4">
    <source>
        <dbReference type="EMBL" id="KAK3270971.1"/>
    </source>
</evidence>
<dbReference type="InterPro" id="IPR002885">
    <property type="entry name" value="PPR_rpt"/>
</dbReference>
<dbReference type="Proteomes" id="UP001190700">
    <property type="component" value="Unassembled WGS sequence"/>
</dbReference>
<reference evidence="4 5" key="1">
    <citation type="journal article" date="2015" name="Genome Biol. Evol.">
        <title>Comparative Genomics of a Bacterivorous Green Alga Reveals Evolutionary Causalities and Consequences of Phago-Mixotrophic Mode of Nutrition.</title>
        <authorList>
            <person name="Burns J.A."/>
            <person name="Paasch A."/>
            <person name="Narechania A."/>
            <person name="Kim E."/>
        </authorList>
    </citation>
    <scope>NUCLEOTIDE SEQUENCE [LARGE SCALE GENOMIC DNA]</scope>
    <source>
        <strain evidence="4 5">PLY_AMNH</strain>
    </source>
</reference>
<gene>
    <name evidence="4" type="ORF">CYMTET_20655</name>
</gene>
<dbReference type="InterPro" id="IPR011990">
    <property type="entry name" value="TPR-like_helical_dom_sf"/>
</dbReference>
<name>A0AAE0G3L2_9CHLO</name>
<comment type="caution">
    <text evidence="4">The sequence shown here is derived from an EMBL/GenBank/DDBJ whole genome shotgun (WGS) entry which is preliminary data.</text>
</comment>
<evidence type="ECO:0000256" key="1">
    <source>
        <dbReference type="ARBA" id="ARBA00022737"/>
    </source>
</evidence>
<evidence type="ECO:0000313" key="5">
    <source>
        <dbReference type="Proteomes" id="UP001190700"/>
    </source>
</evidence>
<proteinExistence type="predicted"/>
<organism evidence="4 5">
    <name type="scientific">Cymbomonas tetramitiformis</name>
    <dbReference type="NCBI Taxonomy" id="36881"/>
    <lineage>
        <taxon>Eukaryota</taxon>
        <taxon>Viridiplantae</taxon>
        <taxon>Chlorophyta</taxon>
        <taxon>Pyramimonadophyceae</taxon>
        <taxon>Pyramimonadales</taxon>
        <taxon>Pyramimonadaceae</taxon>
        <taxon>Cymbomonas</taxon>
    </lineage>
</organism>
<keyword evidence="5" id="KW-1185">Reference proteome</keyword>